<dbReference type="EC" id="1.14.13.227" evidence="1"/>
<keyword evidence="3 6" id="KW-0503">Monooxygenase</keyword>
<gene>
    <name evidence="5" type="ORF">G3I59_08760</name>
    <name evidence="6" type="ORF">SAMN05421854_103107</name>
</gene>
<dbReference type="InterPro" id="IPR012078">
    <property type="entry name" value="MP_mOase_hydro"/>
</dbReference>
<evidence type="ECO:0000256" key="4">
    <source>
        <dbReference type="ARBA" id="ARBA00048941"/>
    </source>
</evidence>
<dbReference type="RefSeq" id="WP_067586518.1">
    <property type="nucleotide sequence ID" value="NZ_FOWC01000003.1"/>
</dbReference>
<keyword evidence="8" id="KW-1185">Reference proteome</keyword>
<evidence type="ECO:0000256" key="3">
    <source>
        <dbReference type="ARBA" id="ARBA00023033"/>
    </source>
</evidence>
<evidence type="ECO:0000256" key="1">
    <source>
        <dbReference type="ARBA" id="ARBA00012710"/>
    </source>
</evidence>
<dbReference type="Proteomes" id="UP000470404">
    <property type="component" value="Unassembled WGS sequence"/>
</dbReference>
<dbReference type="SUPFAM" id="SSF47240">
    <property type="entry name" value="Ferritin-like"/>
    <property type="match status" value="1"/>
</dbReference>
<dbReference type="GO" id="GO:0016709">
    <property type="term" value="F:oxidoreductase activity, acting on paired donors, with incorporation or reduction of molecular oxygen, NAD(P)H as one donor, and incorporation of one atom of oxygen"/>
    <property type="evidence" value="ECO:0007669"/>
    <property type="project" value="InterPro"/>
</dbReference>
<comment type="catalytic activity">
    <reaction evidence="4">
        <text>propane + NADH + O2 + H(+) = propan-2-ol + NAD(+) + H2O</text>
        <dbReference type="Rhea" id="RHEA:49992"/>
        <dbReference type="ChEBI" id="CHEBI:15377"/>
        <dbReference type="ChEBI" id="CHEBI:15378"/>
        <dbReference type="ChEBI" id="CHEBI:15379"/>
        <dbReference type="ChEBI" id="CHEBI:17824"/>
        <dbReference type="ChEBI" id="CHEBI:32879"/>
        <dbReference type="ChEBI" id="CHEBI:57540"/>
        <dbReference type="ChEBI" id="CHEBI:57945"/>
        <dbReference type="EC" id="1.14.13.227"/>
    </reaction>
</comment>
<evidence type="ECO:0000256" key="2">
    <source>
        <dbReference type="ARBA" id="ARBA00023002"/>
    </source>
</evidence>
<dbReference type="Gene3D" id="1.10.620.20">
    <property type="entry name" value="Ribonucleotide Reductase, subunit A"/>
    <property type="match status" value="1"/>
</dbReference>
<dbReference type="Pfam" id="PF02332">
    <property type="entry name" value="Phenol_Hydrox"/>
    <property type="match status" value="1"/>
</dbReference>
<dbReference type="InterPro" id="IPR012348">
    <property type="entry name" value="RNR-like"/>
</dbReference>
<name>A0A1I5KAN9_9PSEU</name>
<dbReference type="InterPro" id="IPR003430">
    <property type="entry name" value="Phenol_Hydrox"/>
</dbReference>
<proteinExistence type="predicted"/>
<dbReference type="STRING" id="112413.SAMN05421854_103107"/>
<dbReference type="PIRSF" id="PIRSF000040">
    <property type="entry name" value="MMOH_comp"/>
    <property type="match status" value="1"/>
</dbReference>
<reference evidence="6" key="2">
    <citation type="submission" date="2016-10" db="EMBL/GenBank/DDBJ databases">
        <authorList>
            <person name="de Groot N.N."/>
        </authorList>
    </citation>
    <scope>NUCLEOTIDE SEQUENCE [LARGE SCALE GENOMIC DNA]</scope>
    <source>
        <strain evidence="6">DSM 44637</strain>
    </source>
</reference>
<dbReference type="OrthoDB" id="9806768at2"/>
<evidence type="ECO:0000313" key="8">
    <source>
        <dbReference type="Proteomes" id="UP000470404"/>
    </source>
</evidence>
<dbReference type="InterPro" id="IPR009078">
    <property type="entry name" value="Ferritin-like_SF"/>
</dbReference>
<evidence type="ECO:0000313" key="5">
    <source>
        <dbReference type="EMBL" id="NEC55682.1"/>
    </source>
</evidence>
<organism evidence="6 7">
    <name type="scientific">Amycolatopsis rubida</name>
    <dbReference type="NCBI Taxonomy" id="112413"/>
    <lineage>
        <taxon>Bacteria</taxon>
        <taxon>Bacillati</taxon>
        <taxon>Actinomycetota</taxon>
        <taxon>Actinomycetes</taxon>
        <taxon>Pseudonocardiales</taxon>
        <taxon>Pseudonocardiaceae</taxon>
        <taxon>Amycolatopsis</taxon>
    </lineage>
</organism>
<protein>
    <recommendedName>
        <fullName evidence="1">propane 2-monooxygenase</fullName>
        <ecNumber evidence="1">1.14.13.227</ecNumber>
    </recommendedName>
</protein>
<dbReference type="EMBL" id="FOWC01000003">
    <property type="protein sequence ID" value="SFO82079.1"/>
    <property type="molecule type" value="Genomic_DNA"/>
</dbReference>
<accession>A0A1I5KAN9</accession>
<sequence length="343" mass="38677">MTQPKKTRPRKTFSAFGDIRRMPSDYEIVTHAQNWTLRKNRTGAFEQNPSSPANLWFLTYRDKSPLQVDDWDAFRDPDALTYKTYVTTQAEAEAKTGGVLDEYAGSDAALAPGQLALLTSLFTPSRYLLHGCQQIQAYLGYLAPTSYVTNTAGFATADYLRRVTLTAYRTRELQIAHPDSGAGTAERRLWETLEAWQPARRAVEKALVSYDWGEAFAALNLVLAPTFDDVLVRQFKEVSRENRDEESWLLLSFLQEDNNRRNRWSSALARFAVEQRPSNADVLRRWIERWSPIADAAAAGLGELLATRPERGRPASEVAAGAKAAREAFHEPIFEPEGMRAAR</sequence>
<reference evidence="7" key="1">
    <citation type="submission" date="2016-10" db="EMBL/GenBank/DDBJ databases">
        <authorList>
            <person name="Varghese N."/>
            <person name="Submissions S."/>
        </authorList>
    </citation>
    <scope>NUCLEOTIDE SEQUENCE [LARGE SCALE GENOMIC DNA]</scope>
    <source>
        <strain evidence="7">DSM 44637</strain>
    </source>
</reference>
<evidence type="ECO:0000313" key="6">
    <source>
        <dbReference type="EMBL" id="SFO82079.1"/>
    </source>
</evidence>
<keyword evidence="2" id="KW-0560">Oxidoreductase</keyword>
<evidence type="ECO:0000313" key="7">
    <source>
        <dbReference type="Proteomes" id="UP000199137"/>
    </source>
</evidence>
<dbReference type="AlphaFoldDB" id="A0A1I5KAN9"/>
<dbReference type="EMBL" id="JAAGNC010000059">
    <property type="protein sequence ID" value="NEC55682.1"/>
    <property type="molecule type" value="Genomic_DNA"/>
</dbReference>
<reference evidence="5 8" key="3">
    <citation type="submission" date="2020-01" db="EMBL/GenBank/DDBJ databases">
        <title>Insect and environment-associated Actinomycetes.</title>
        <authorList>
            <person name="Currrie C."/>
            <person name="Chevrette M."/>
            <person name="Carlson C."/>
            <person name="Stubbendieck R."/>
            <person name="Wendt-Pienkowski E."/>
        </authorList>
    </citation>
    <scope>NUCLEOTIDE SEQUENCE [LARGE SCALE GENOMIC DNA]</scope>
    <source>
        <strain evidence="5 8">SID8386</strain>
    </source>
</reference>
<dbReference type="Proteomes" id="UP000199137">
    <property type="component" value="Unassembled WGS sequence"/>
</dbReference>